<sequence length="93" mass="10716">MSKELDKAQLEQELKNLDGWSVEDDKLTKQFSFSDFREAMSFMVRVAFEAEELGHHPELFNVYKDVRIQLATHDAGGKITNKDTELAKRIDAI</sequence>
<evidence type="ECO:0000313" key="5">
    <source>
        <dbReference type="EMBL" id="MBP3192221.1"/>
    </source>
</evidence>
<evidence type="ECO:0000256" key="2">
    <source>
        <dbReference type="ARBA" id="ARBA00006472"/>
    </source>
</evidence>
<proteinExistence type="inferred from homology"/>
<dbReference type="NCBIfam" id="NF002018">
    <property type="entry name" value="PRK00823.1-3"/>
    <property type="match status" value="1"/>
</dbReference>
<accession>A0A8J7S8J3</accession>
<evidence type="ECO:0000256" key="1">
    <source>
        <dbReference type="ARBA" id="ARBA00001554"/>
    </source>
</evidence>
<comment type="catalytic activity">
    <reaction evidence="1 4">
        <text>(4aS,6R)-4a-hydroxy-L-erythro-5,6,7,8-tetrahydrobiopterin = (6R)-L-erythro-6,7-dihydrobiopterin + H2O</text>
        <dbReference type="Rhea" id="RHEA:11920"/>
        <dbReference type="ChEBI" id="CHEBI:15377"/>
        <dbReference type="ChEBI" id="CHEBI:15642"/>
        <dbReference type="ChEBI" id="CHEBI:43120"/>
        <dbReference type="EC" id="4.2.1.96"/>
    </reaction>
</comment>
<dbReference type="HAMAP" id="MF_00434">
    <property type="entry name" value="Pterin_4_alpha"/>
    <property type="match status" value="1"/>
</dbReference>
<dbReference type="PANTHER" id="PTHR12599">
    <property type="entry name" value="PTERIN-4-ALPHA-CARBINOLAMINE DEHYDRATASE"/>
    <property type="match status" value="1"/>
</dbReference>
<reference evidence="5" key="1">
    <citation type="submission" date="2021-02" db="EMBL/GenBank/DDBJ databases">
        <title>Natronogracilivirga saccharolytica gen. nov. sp. nov. a new anaerobic, haloalkiliphilic carbohydrate-fermenting bacterium from soda lake and proposing of Cyclonatronumiaceae fam. nov. in the phylum Balneolaeota.</title>
        <authorList>
            <person name="Zhilina T.N."/>
            <person name="Sorokin D.Y."/>
            <person name="Zavarzina D.G."/>
            <person name="Toshchakov S.V."/>
            <person name="Kublanov I.V."/>
        </authorList>
    </citation>
    <scope>NUCLEOTIDE SEQUENCE</scope>
    <source>
        <strain evidence="5">Z-1702</strain>
    </source>
</reference>
<evidence type="ECO:0000256" key="3">
    <source>
        <dbReference type="ARBA" id="ARBA00023239"/>
    </source>
</evidence>
<dbReference type="EC" id="4.2.1.96" evidence="4"/>
<dbReference type="Proteomes" id="UP000673975">
    <property type="component" value="Unassembled WGS sequence"/>
</dbReference>
<keyword evidence="3 4" id="KW-0456">Lyase</keyword>
<gene>
    <name evidence="5" type="ORF">NATSA_06075</name>
</gene>
<dbReference type="NCBIfam" id="NF002017">
    <property type="entry name" value="PRK00823.1-2"/>
    <property type="match status" value="1"/>
</dbReference>
<dbReference type="SUPFAM" id="SSF55248">
    <property type="entry name" value="PCD-like"/>
    <property type="match status" value="1"/>
</dbReference>
<protein>
    <recommendedName>
        <fullName evidence="4">Putative pterin-4-alpha-carbinolamine dehydratase</fullName>
        <shortName evidence="4">PHS</shortName>
        <ecNumber evidence="4">4.2.1.96</ecNumber>
    </recommendedName>
    <alternativeName>
        <fullName evidence="4">4-alpha-hydroxy-tetrahydropterin dehydratase</fullName>
    </alternativeName>
    <alternativeName>
        <fullName evidence="4">Pterin carbinolamine dehydratase</fullName>
        <shortName evidence="4">PCD</shortName>
    </alternativeName>
</protein>
<comment type="similarity">
    <text evidence="2 4">Belongs to the pterin-4-alpha-carbinolamine dehydratase family.</text>
</comment>
<dbReference type="PANTHER" id="PTHR12599:SF0">
    <property type="entry name" value="PTERIN-4-ALPHA-CARBINOLAMINE DEHYDRATASE"/>
    <property type="match status" value="1"/>
</dbReference>
<evidence type="ECO:0000256" key="4">
    <source>
        <dbReference type="HAMAP-Rule" id="MF_00434"/>
    </source>
</evidence>
<dbReference type="Gene3D" id="3.30.1360.20">
    <property type="entry name" value="Transcriptional coactivator/pterin dehydratase"/>
    <property type="match status" value="1"/>
</dbReference>
<organism evidence="5 6">
    <name type="scientific">Natronogracilivirga saccharolytica</name>
    <dbReference type="NCBI Taxonomy" id="2812953"/>
    <lineage>
        <taxon>Bacteria</taxon>
        <taxon>Pseudomonadati</taxon>
        <taxon>Balneolota</taxon>
        <taxon>Balneolia</taxon>
        <taxon>Balneolales</taxon>
        <taxon>Cyclonatronaceae</taxon>
        <taxon>Natronogracilivirga</taxon>
    </lineage>
</organism>
<dbReference type="AlphaFoldDB" id="A0A8J7S8J3"/>
<comment type="caution">
    <text evidence="5">The sequence shown here is derived from an EMBL/GenBank/DDBJ whole genome shotgun (WGS) entry which is preliminary data.</text>
</comment>
<name>A0A8J7S8J3_9BACT</name>
<evidence type="ECO:0000313" key="6">
    <source>
        <dbReference type="Proteomes" id="UP000673975"/>
    </source>
</evidence>
<dbReference type="GO" id="GO:0008124">
    <property type="term" value="F:4-alpha-hydroxytetrahydrobiopterin dehydratase activity"/>
    <property type="evidence" value="ECO:0007669"/>
    <property type="project" value="UniProtKB-UniRule"/>
</dbReference>
<keyword evidence="6" id="KW-1185">Reference proteome</keyword>
<dbReference type="InterPro" id="IPR036428">
    <property type="entry name" value="PCD_sf"/>
</dbReference>
<dbReference type="RefSeq" id="WP_210511111.1">
    <property type="nucleotide sequence ID" value="NZ_JAFIDN010000003.1"/>
</dbReference>
<dbReference type="Pfam" id="PF01329">
    <property type="entry name" value="Pterin_4a"/>
    <property type="match status" value="1"/>
</dbReference>
<dbReference type="InterPro" id="IPR001533">
    <property type="entry name" value="Pterin_deHydtase"/>
</dbReference>
<dbReference type="GO" id="GO:0006729">
    <property type="term" value="P:tetrahydrobiopterin biosynthetic process"/>
    <property type="evidence" value="ECO:0007669"/>
    <property type="project" value="InterPro"/>
</dbReference>
<dbReference type="EMBL" id="JAFIDN010000003">
    <property type="protein sequence ID" value="MBP3192221.1"/>
    <property type="molecule type" value="Genomic_DNA"/>
</dbReference>